<reference evidence="1" key="1">
    <citation type="submission" date="2021-03" db="EMBL/GenBank/DDBJ databases">
        <authorList>
            <consortium name="DOE Joint Genome Institute"/>
            <person name="Ahrendt S."/>
            <person name="Looney B.P."/>
            <person name="Miyauchi S."/>
            <person name="Morin E."/>
            <person name="Drula E."/>
            <person name="Courty P.E."/>
            <person name="Chicoki N."/>
            <person name="Fauchery L."/>
            <person name="Kohler A."/>
            <person name="Kuo A."/>
            <person name="Labutti K."/>
            <person name="Pangilinan J."/>
            <person name="Lipzen A."/>
            <person name="Riley R."/>
            <person name="Andreopoulos W."/>
            <person name="He G."/>
            <person name="Johnson J."/>
            <person name="Barry K.W."/>
            <person name="Grigoriev I.V."/>
            <person name="Nagy L."/>
            <person name="Hibbett D."/>
            <person name="Henrissat B."/>
            <person name="Matheny P.B."/>
            <person name="Labbe J."/>
            <person name="Martin F."/>
        </authorList>
    </citation>
    <scope>NUCLEOTIDE SEQUENCE</scope>
    <source>
        <strain evidence="1">HHB10654</strain>
    </source>
</reference>
<organism evidence="1 2">
    <name type="scientific">Artomyces pyxidatus</name>
    <dbReference type="NCBI Taxonomy" id="48021"/>
    <lineage>
        <taxon>Eukaryota</taxon>
        <taxon>Fungi</taxon>
        <taxon>Dikarya</taxon>
        <taxon>Basidiomycota</taxon>
        <taxon>Agaricomycotina</taxon>
        <taxon>Agaricomycetes</taxon>
        <taxon>Russulales</taxon>
        <taxon>Auriscalpiaceae</taxon>
        <taxon>Artomyces</taxon>
    </lineage>
</organism>
<dbReference type="EMBL" id="MU277192">
    <property type="protein sequence ID" value="KAI0066647.1"/>
    <property type="molecule type" value="Genomic_DNA"/>
</dbReference>
<dbReference type="Proteomes" id="UP000814140">
    <property type="component" value="Unassembled WGS sequence"/>
</dbReference>
<comment type="caution">
    <text evidence="1">The sequence shown here is derived from an EMBL/GenBank/DDBJ whole genome shotgun (WGS) entry which is preliminary data.</text>
</comment>
<sequence length="219" mass="24089">MSKLTSSKLSAKDTTNRTAATTPTPTPAVPTEPLSSAAPKDERAKKVAEPLSSTALKEERELAHDRQRAKKASDRAKGRKSTPAPRADKPKEPEIDCAEEVPNPGAVARFWSGVWAEAREKDEWEWPELPGIVVDFNGALIKRGEVALTDLIRPGKTQRKRKGAEADFEVIPHVRSVIVLDDCADVEELDEPWEYLSTASDESDGRKIFSYAEIASKAK</sequence>
<name>A0ACB8TDY5_9AGAM</name>
<protein>
    <submittedName>
        <fullName evidence="1">Uncharacterized protein</fullName>
    </submittedName>
</protein>
<accession>A0ACB8TDY5</accession>
<gene>
    <name evidence="1" type="ORF">BV25DRAFT_1912695</name>
</gene>
<keyword evidence="2" id="KW-1185">Reference proteome</keyword>
<evidence type="ECO:0000313" key="1">
    <source>
        <dbReference type="EMBL" id="KAI0066647.1"/>
    </source>
</evidence>
<evidence type="ECO:0000313" key="2">
    <source>
        <dbReference type="Proteomes" id="UP000814140"/>
    </source>
</evidence>
<reference evidence="1" key="2">
    <citation type="journal article" date="2022" name="New Phytol.">
        <title>Evolutionary transition to the ectomycorrhizal habit in the genomes of a hyperdiverse lineage of mushroom-forming fungi.</title>
        <authorList>
            <person name="Looney B."/>
            <person name="Miyauchi S."/>
            <person name="Morin E."/>
            <person name="Drula E."/>
            <person name="Courty P.E."/>
            <person name="Kohler A."/>
            <person name="Kuo A."/>
            <person name="LaButti K."/>
            <person name="Pangilinan J."/>
            <person name="Lipzen A."/>
            <person name="Riley R."/>
            <person name="Andreopoulos W."/>
            <person name="He G."/>
            <person name="Johnson J."/>
            <person name="Nolan M."/>
            <person name="Tritt A."/>
            <person name="Barry K.W."/>
            <person name="Grigoriev I.V."/>
            <person name="Nagy L.G."/>
            <person name="Hibbett D."/>
            <person name="Henrissat B."/>
            <person name="Matheny P.B."/>
            <person name="Labbe J."/>
            <person name="Martin F.M."/>
        </authorList>
    </citation>
    <scope>NUCLEOTIDE SEQUENCE</scope>
    <source>
        <strain evidence="1">HHB10654</strain>
    </source>
</reference>
<proteinExistence type="predicted"/>